<reference evidence="2" key="1">
    <citation type="submission" date="2019-08" db="EMBL/GenBank/DDBJ databases">
        <authorList>
            <person name="Kucharzyk K."/>
            <person name="Murdoch R.W."/>
            <person name="Higgins S."/>
            <person name="Loffler F."/>
        </authorList>
    </citation>
    <scope>NUCLEOTIDE SEQUENCE</scope>
</reference>
<keyword evidence="2" id="KW-0378">Hydrolase</keyword>
<name>A0A645C1G1_9ZZZZ</name>
<organism evidence="2">
    <name type="scientific">bioreactor metagenome</name>
    <dbReference type="NCBI Taxonomy" id="1076179"/>
    <lineage>
        <taxon>unclassified sequences</taxon>
        <taxon>metagenomes</taxon>
        <taxon>ecological metagenomes</taxon>
    </lineage>
</organism>
<dbReference type="EMBL" id="VSSQ01024245">
    <property type="protein sequence ID" value="MPM71646.1"/>
    <property type="molecule type" value="Genomic_DNA"/>
</dbReference>
<comment type="caution">
    <text evidence="2">The sequence shown here is derived from an EMBL/GenBank/DDBJ whole genome shotgun (WGS) entry which is preliminary data.</text>
</comment>
<gene>
    <name evidence="2" type="primary">ina</name>
    <name evidence="2" type="ORF">SDC9_118614</name>
</gene>
<evidence type="ECO:0000313" key="2">
    <source>
        <dbReference type="EMBL" id="MPM71646.1"/>
    </source>
</evidence>
<dbReference type="EC" id="3.4.24.-" evidence="2"/>
<dbReference type="Pfam" id="PF20774">
    <property type="entry name" value="InhA-like_VEG"/>
    <property type="match status" value="1"/>
</dbReference>
<dbReference type="GO" id="GO:0016787">
    <property type="term" value="F:hydrolase activity"/>
    <property type="evidence" value="ECO:0007669"/>
    <property type="project" value="UniProtKB-KW"/>
</dbReference>
<proteinExistence type="predicted"/>
<sequence>MVDDINIKGFPTDGAETDEGWEFDGFKVSTGTESGLFKNYYIAEYRTYKGYDSTLKVGPYNFGFSNLPNWAEHYAYQDGLLINYWDTSQSDNATAEHPGHGLVLPIDAHYQALKRVDGEIWRNRIQTYDSTFTTTATDGIPDLHLNSILSPVKSLPAVNVFDDSILHYDDTNPQGSVIHPNTGTVIEIRSMDSNGFIQIQVHSAKSSKK</sequence>
<dbReference type="AlphaFoldDB" id="A0A645C1G1"/>
<protein>
    <submittedName>
        <fullName evidence="2">Immune inhibitor A</fullName>
        <ecNumber evidence="2">3.4.24.-</ecNumber>
    </submittedName>
</protein>
<evidence type="ECO:0000259" key="1">
    <source>
        <dbReference type="Pfam" id="PF20774"/>
    </source>
</evidence>
<dbReference type="InterPro" id="IPR048665">
    <property type="entry name" value="InhA-like_VEG"/>
</dbReference>
<accession>A0A645C1G1</accession>
<feature type="domain" description="Immune inhibitor A-like metallopeptidase VEG" evidence="1">
    <location>
        <begin position="38"/>
        <end position="189"/>
    </location>
</feature>